<dbReference type="Proteomes" id="UP000547011">
    <property type="component" value="Unassembled WGS sequence"/>
</dbReference>
<dbReference type="CDD" id="cd02440">
    <property type="entry name" value="AdoMet_MTases"/>
    <property type="match status" value="1"/>
</dbReference>
<dbReference type="GO" id="GO:0032259">
    <property type="term" value="P:methylation"/>
    <property type="evidence" value="ECO:0007669"/>
    <property type="project" value="UniProtKB-KW"/>
</dbReference>
<protein>
    <submittedName>
        <fullName evidence="6">Cyclopropane-fatty-acyl-phospholipid synthase</fullName>
        <ecNumber evidence="6">2.1.1.79</ecNumber>
    </submittedName>
</protein>
<proteinExistence type="inferred from homology"/>
<evidence type="ECO:0000256" key="2">
    <source>
        <dbReference type="ARBA" id="ARBA00022603"/>
    </source>
</evidence>
<dbReference type="GO" id="GO:0008825">
    <property type="term" value="F:cyclopropane-fatty-acyl-phospholipid synthase activity"/>
    <property type="evidence" value="ECO:0007669"/>
    <property type="project" value="UniProtKB-EC"/>
</dbReference>
<dbReference type="EC" id="2.1.1.79" evidence="6"/>
<dbReference type="PANTHER" id="PTHR43667">
    <property type="entry name" value="CYCLOPROPANE-FATTY-ACYL-PHOSPHOLIPID SYNTHASE"/>
    <property type="match status" value="1"/>
</dbReference>
<dbReference type="InterPro" id="IPR050723">
    <property type="entry name" value="CFA/CMAS"/>
</dbReference>
<dbReference type="Gene3D" id="3.40.50.150">
    <property type="entry name" value="Vaccinia Virus protein VP39"/>
    <property type="match status" value="1"/>
</dbReference>
<evidence type="ECO:0000256" key="4">
    <source>
        <dbReference type="ARBA" id="ARBA00022691"/>
    </source>
</evidence>
<comment type="similarity">
    <text evidence="1">Belongs to the CFA/CMAS family.</text>
</comment>
<dbReference type="NCBIfam" id="NF008686">
    <property type="entry name" value="PRK11705.1"/>
    <property type="match status" value="1"/>
</dbReference>
<evidence type="ECO:0000256" key="1">
    <source>
        <dbReference type="ARBA" id="ARBA00010815"/>
    </source>
</evidence>
<evidence type="ECO:0000256" key="5">
    <source>
        <dbReference type="ARBA" id="ARBA00023098"/>
    </source>
</evidence>
<keyword evidence="7" id="KW-1185">Reference proteome</keyword>
<dbReference type="AlphaFoldDB" id="A0A7W6IMJ5"/>
<name>A0A7W6IMJ5_9HYPH</name>
<accession>A0A7W6IMJ5</accession>
<evidence type="ECO:0000313" key="6">
    <source>
        <dbReference type="EMBL" id="MBB4052355.1"/>
    </source>
</evidence>
<keyword evidence="5" id="KW-0443">Lipid metabolism</keyword>
<sequence length="371" mass="41960">MSLAAKRFVLDQIARAGIVAGAGPDADVTVHDERLYARLLRDGTLGLGEGYMDGWWDAEPLDSLLFKLISARVQDAFPRDLPLIASTLKARLLNMQRLRVREVAERHYDLDNSLYAAMLDKRMIYSCAYWAQADTLDAAQEAKLDLICRKLGLEPGMRVLDIGSGWGGFLQFAAERYGISGLGVTVSQEQADYANAHGQGLPVETRLMDYMALEGQFDRIVSIGMFEHVGYKNYRAYFSKARSLLKPDGLFLLHTIGGNISTTHGDPWAEKYIFPNGMLPSIAQIGQAVEGLFVMEDWHNFGADYDKTLMAWRARFDAAWPELAQRYDERFRRMWRYYLSVFAALFRARQINLWQIVLSPEGVSGGYRRVS</sequence>
<dbReference type="RefSeq" id="WP_183311064.1">
    <property type="nucleotide sequence ID" value="NZ_JACIEW010000004.1"/>
</dbReference>
<dbReference type="Pfam" id="PF02353">
    <property type="entry name" value="CMAS"/>
    <property type="match status" value="1"/>
</dbReference>
<dbReference type="GO" id="GO:0008610">
    <property type="term" value="P:lipid biosynthetic process"/>
    <property type="evidence" value="ECO:0007669"/>
    <property type="project" value="InterPro"/>
</dbReference>
<dbReference type="EMBL" id="JACIEW010000004">
    <property type="protein sequence ID" value="MBB4052355.1"/>
    <property type="molecule type" value="Genomic_DNA"/>
</dbReference>
<evidence type="ECO:0000313" key="7">
    <source>
        <dbReference type="Proteomes" id="UP000547011"/>
    </source>
</evidence>
<keyword evidence="4" id="KW-0949">S-adenosyl-L-methionine</keyword>
<dbReference type="InterPro" id="IPR029063">
    <property type="entry name" value="SAM-dependent_MTases_sf"/>
</dbReference>
<gene>
    <name evidence="6" type="ORF">GGR20_001998</name>
</gene>
<dbReference type="SUPFAM" id="SSF53335">
    <property type="entry name" value="S-adenosyl-L-methionine-dependent methyltransferases"/>
    <property type="match status" value="1"/>
</dbReference>
<dbReference type="InterPro" id="IPR003333">
    <property type="entry name" value="CMAS"/>
</dbReference>
<dbReference type="PIRSF" id="PIRSF003085">
    <property type="entry name" value="CMAS"/>
    <property type="match status" value="1"/>
</dbReference>
<keyword evidence="3 6" id="KW-0808">Transferase</keyword>
<reference evidence="6 7" key="1">
    <citation type="submission" date="2020-08" db="EMBL/GenBank/DDBJ databases">
        <title>Genomic Encyclopedia of Type Strains, Phase IV (KMG-IV): sequencing the most valuable type-strain genomes for metagenomic binning, comparative biology and taxonomic classification.</title>
        <authorList>
            <person name="Goeker M."/>
        </authorList>
    </citation>
    <scope>NUCLEOTIDE SEQUENCE [LARGE SCALE GENOMIC DNA]</scope>
    <source>
        <strain evidence="6 7">DSM 23447</strain>
    </source>
</reference>
<dbReference type="PANTHER" id="PTHR43667:SF1">
    <property type="entry name" value="CYCLOPROPANE-FATTY-ACYL-PHOSPHOLIPID SYNTHASE"/>
    <property type="match status" value="1"/>
</dbReference>
<organism evidence="6 7">
    <name type="scientific">Devosia subaequoris</name>
    <dbReference type="NCBI Taxonomy" id="395930"/>
    <lineage>
        <taxon>Bacteria</taxon>
        <taxon>Pseudomonadati</taxon>
        <taxon>Pseudomonadota</taxon>
        <taxon>Alphaproteobacteria</taxon>
        <taxon>Hyphomicrobiales</taxon>
        <taxon>Devosiaceae</taxon>
        <taxon>Devosia</taxon>
    </lineage>
</organism>
<keyword evidence="2 6" id="KW-0489">Methyltransferase</keyword>
<evidence type="ECO:0000256" key="3">
    <source>
        <dbReference type="ARBA" id="ARBA00022679"/>
    </source>
</evidence>
<comment type="caution">
    <text evidence="6">The sequence shown here is derived from an EMBL/GenBank/DDBJ whole genome shotgun (WGS) entry which is preliminary data.</text>
</comment>